<dbReference type="GeneID" id="4623215"/>
<evidence type="ECO:0000256" key="2">
    <source>
        <dbReference type="SAM" id="MobiDB-lite"/>
    </source>
</evidence>
<dbReference type="InterPro" id="IPR013218">
    <property type="entry name" value="Dsn1/Mis13"/>
</dbReference>
<dbReference type="PANTHER" id="PTHR14778:SF2">
    <property type="entry name" value="KINETOCHORE-ASSOCIATED PROTEIN DSN1 HOMOLOG"/>
    <property type="match status" value="1"/>
</dbReference>
<dbReference type="OrthoDB" id="3364649at2759"/>
<dbReference type="GO" id="GO:0007059">
    <property type="term" value="P:chromosome segregation"/>
    <property type="evidence" value="ECO:0007669"/>
    <property type="project" value="InterPro"/>
</dbReference>
<dbReference type="PANTHER" id="PTHR14778">
    <property type="entry name" value="KINETOCHORE-ASSOCIATED PROTEIN DSN1 HOMOLOG"/>
    <property type="match status" value="1"/>
</dbReference>
<dbReference type="InParanoid" id="Q74ZF2"/>
<dbReference type="Proteomes" id="UP000000591">
    <property type="component" value="Chromosome VII"/>
</dbReference>
<dbReference type="STRING" id="284811.Q74ZF2"/>
<dbReference type="AlphaFoldDB" id="Q74ZF2"/>
<dbReference type="FunCoup" id="Q74ZF2">
    <property type="interactions" value="509"/>
</dbReference>
<name>Q74ZF2_EREGS</name>
<feature type="coiled-coil region" evidence="1">
    <location>
        <begin position="383"/>
        <end position="417"/>
    </location>
</feature>
<evidence type="ECO:0000313" key="3">
    <source>
        <dbReference type="EMBL" id="AAS54737.1"/>
    </source>
</evidence>
<dbReference type="EMBL" id="AE016820">
    <property type="protein sequence ID" value="AAS54737.1"/>
    <property type="molecule type" value="Genomic_DNA"/>
</dbReference>
<evidence type="ECO:0000313" key="4">
    <source>
        <dbReference type="Proteomes" id="UP000000591"/>
    </source>
</evidence>
<dbReference type="GO" id="GO:0000444">
    <property type="term" value="C:MIS12/MIND type complex"/>
    <property type="evidence" value="ECO:0000318"/>
    <property type="project" value="GO_Central"/>
</dbReference>
<gene>
    <name evidence="3" type="ORF">AGOS_AGR247C</name>
</gene>
<accession>Q74ZF2</accession>
<dbReference type="eggNOG" id="ENOG502QQ6A">
    <property type="taxonomic scope" value="Eukaryota"/>
</dbReference>
<dbReference type="GO" id="GO:0051301">
    <property type="term" value="P:cell division"/>
    <property type="evidence" value="ECO:0007669"/>
    <property type="project" value="InterPro"/>
</dbReference>
<dbReference type="RefSeq" id="NP_986913.1">
    <property type="nucleotide sequence ID" value="NM_211975.2"/>
</dbReference>
<keyword evidence="1" id="KW-0175">Coiled coil</keyword>
<dbReference type="Pfam" id="PF08202">
    <property type="entry name" value="MIS13"/>
    <property type="match status" value="1"/>
</dbReference>
<protein>
    <submittedName>
        <fullName evidence="3">AGR247Cp</fullName>
    </submittedName>
</protein>
<feature type="compositionally biased region" description="Polar residues" evidence="2">
    <location>
        <begin position="35"/>
        <end position="47"/>
    </location>
</feature>
<evidence type="ECO:0000256" key="1">
    <source>
        <dbReference type="SAM" id="Coils"/>
    </source>
</evidence>
<organism evidence="3 4">
    <name type="scientific">Eremothecium gossypii (strain ATCC 10895 / CBS 109.51 / FGSC 9923 / NRRL Y-1056)</name>
    <name type="common">Yeast</name>
    <name type="synonym">Ashbya gossypii</name>
    <dbReference type="NCBI Taxonomy" id="284811"/>
    <lineage>
        <taxon>Eukaryota</taxon>
        <taxon>Fungi</taxon>
        <taxon>Dikarya</taxon>
        <taxon>Ascomycota</taxon>
        <taxon>Saccharomycotina</taxon>
        <taxon>Saccharomycetes</taxon>
        <taxon>Saccharomycetales</taxon>
        <taxon>Saccharomycetaceae</taxon>
        <taxon>Eremothecium</taxon>
    </lineage>
</organism>
<feature type="compositionally biased region" description="Basic residues" evidence="2">
    <location>
        <begin position="215"/>
        <end position="224"/>
    </location>
</feature>
<feature type="compositionally biased region" description="Basic and acidic residues" evidence="2">
    <location>
        <begin position="201"/>
        <end position="214"/>
    </location>
</feature>
<sequence length="518" mass="58644">MSTDVSGLQTPHRRRSGVQGLKVHTLPTDPDDAKQSGSAVRTSQSQGYEDAQIDDEYAKAKPQSSFEMDEDFKFKRRRRKDEALGERLESLQEMQQARWVENFNSSMQQAPPVVPSQYGQLAPPNMMAPPQYMPYMYYYPMPAPMVPIPTSPQRPGEMPSSMQGYPNTSTQPFFPHLGPMMGGGQVVPQQGMYPGYYSQEARDMSRARDPQQSRDRRKTIMSQRGRRLSMLSLQGDERAVDAMRSEIVSPHKDVPETDFYRHIANTSFGRGLQTRQLFNWCFIRCLRKYEENIGTMSAGNDAADYTSPKRISMMILKEFVQDLRKGKLEMDWDGKSIPEGDEQGDVTEDTVLRELFDEDEHHGARSSPTRRKRKAMLIPNEKNIQNMENIKVLEEKIAELRDEISQWSVELDKEEHQTAATVLETVPQSRDVEIDALPAVPIVPNFKMQFCQSMDRLLGSSHLLAAHAQLLSKTLALKSGKIAKRISNRKRIGKSHASKAAIKNLLVGLSSTMAPADS</sequence>
<dbReference type="OMA" id="PYMYYYP"/>
<feature type="region of interest" description="Disordered" evidence="2">
    <location>
        <begin position="1"/>
        <end position="72"/>
    </location>
</feature>
<dbReference type="HOGENOM" id="CLU_022497_1_0_1"/>
<proteinExistence type="predicted"/>
<feature type="region of interest" description="Disordered" evidence="2">
    <location>
        <begin position="201"/>
        <end position="224"/>
    </location>
</feature>
<reference evidence="4" key="2">
    <citation type="journal article" date="2013" name="G3 (Bethesda)">
        <title>Genomes of Ashbya fungi isolated from insects reveal four mating-type loci, numerous translocations, lack of transposons, and distinct gene duplications.</title>
        <authorList>
            <person name="Dietrich F.S."/>
            <person name="Voegeli S."/>
            <person name="Kuo S."/>
            <person name="Philippsen P."/>
        </authorList>
    </citation>
    <scope>GENOME REANNOTATION</scope>
    <source>
        <strain evidence="4">ATCC 10895 / CBS 109.51 / FGSC 9923 / NRRL Y-1056</strain>
    </source>
</reference>
<dbReference type="KEGG" id="ago:AGOS_AGR247C"/>
<keyword evidence="4" id="KW-1185">Reference proteome</keyword>
<reference evidence="3 4" key="1">
    <citation type="journal article" date="2004" name="Science">
        <title>The Ashbya gossypii genome as a tool for mapping the ancient Saccharomyces cerevisiae genome.</title>
        <authorList>
            <person name="Dietrich F.S."/>
            <person name="Voegeli S."/>
            <person name="Brachat S."/>
            <person name="Lerch A."/>
            <person name="Gates K."/>
            <person name="Steiner S."/>
            <person name="Mohr C."/>
            <person name="Pohlmann R."/>
            <person name="Luedi P."/>
            <person name="Choi S."/>
            <person name="Wing R.A."/>
            <person name="Flavier A."/>
            <person name="Gaffney T.D."/>
            <person name="Philippsen P."/>
        </authorList>
    </citation>
    <scope>NUCLEOTIDE SEQUENCE [LARGE SCALE GENOMIC DNA]</scope>
    <source>
        <strain evidence="4">ATCC 10895 / CBS 109.51 / FGSC 9923 / NRRL Y-1056</strain>
    </source>
</reference>